<gene>
    <name evidence="2" type="ORF">HMPREF3221_01756</name>
</gene>
<evidence type="ECO:0000313" key="3">
    <source>
        <dbReference type="Proteomes" id="UP000070401"/>
    </source>
</evidence>
<keyword evidence="1" id="KW-0812">Transmembrane</keyword>
<reference evidence="3" key="1">
    <citation type="submission" date="2016-01" db="EMBL/GenBank/DDBJ databases">
        <authorList>
            <person name="Mitreva M."/>
            <person name="Pepin K.H."/>
            <person name="Mihindukulasuriya K.A."/>
            <person name="Fulton R."/>
            <person name="Fronick C."/>
            <person name="O'Laughlin M."/>
            <person name="Miner T."/>
            <person name="Herter B."/>
            <person name="Rosa B.A."/>
            <person name="Cordes M."/>
            <person name="Tomlinson C."/>
            <person name="Wollam A."/>
            <person name="Palsikar V.B."/>
            <person name="Mardis E.R."/>
            <person name="Wilson R.K."/>
        </authorList>
    </citation>
    <scope>NUCLEOTIDE SEQUENCE [LARGE SCALE GENOMIC DNA]</scope>
    <source>
        <strain evidence="3">MJR7757B</strain>
    </source>
</reference>
<dbReference type="AlphaFoldDB" id="A0A133NQZ4"/>
<name>A0A133NQZ4_FUSNU</name>
<keyword evidence="1" id="KW-1133">Transmembrane helix</keyword>
<evidence type="ECO:0000313" key="2">
    <source>
        <dbReference type="EMBL" id="KXA18705.1"/>
    </source>
</evidence>
<proteinExistence type="predicted"/>
<keyword evidence="1" id="KW-0472">Membrane</keyword>
<dbReference type="PATRIC" id="fig|851.8.peg.1769"/>
<evidence type="ECO:0000256" key="1">
    <source>
        <dbReference type="SAM" id="Phobius"/>
    </source>
</evidence>
<feature type="transmembrane region" description="Helical" evidence="1">
    <location>
        <begin position="21"/>
        <end position="41"/>
    </location>
</feature>
<sequence length="42" mass="5303">MIKQIKNIEFLFILSFLIHKLQNLFKNILYYPIINFFFIYIF</sequence>
<dbReference type="Proteomes" id="UP000070401">
    <property type="component" value="Unassembled WGS sequence"/>
</dbReference>
<dbReference type="EMBL" id="LRPY01000169">
    <property type="protein sequence ID" value="KXA18705.1"/>
    <property type="molecule type" value="Genomic_DNA"/>
</dbReference>
<accession>A0A133NQZ4</accession>
<comment type="caution">
    <text evidence="2">The sequence shown here is derived from an EMBL/GenBank/DDBJ whole genome shotgun (WGS) entry which is preliminary data.</text>
</comment>
<organism evidence="2 3">
    <name type="scientific">Fusobacterium nucleatum</name>
    <dbReference type="NCBI Taxonomy" id="851"/>
    <lineage>
        <taxon>Bacteria</taxon>
        <taxon>Fusobacteriati</taxon>
        <taxon>Fusobacteriota</taxon>
        <taxon>Fusobacteriia</taxon>
        <taxon>Fusobacteriales</taxon>
        <taxon>Fusobacteriaceae</taxon>
        <taxon>Fusobacterium</taxon>
    </lineage>
</organism>
<protein>
    <submittedName>
        <fullName evidence="2">Uncharacterized protein</fullName>
    </submittedName>
</protein>
<keyword evidence="3" id="KW-1185">Reference proteome</keyword>